<dbReference type="Proteomes" id="UP001153069">
    <property type="component" value="Unassembled WGS sequence"/>
</dbReference>
<dbReference type="Pfam" id="PF10584">
    <property type="entry name" value="Proteasome_A_N"/>
    <property type="match status" value="1"/>
</dbReference>
<dbReference type="Gene3D" id="3.60.20.10">
    <property type="entry name" value="Glutamine Phosphoribosylpyrophosphate, subunit 1, domain 1"/>
    <property type="match status" value="1"/>
</dbReference>
<evidence type="ECO:0000256" key="4">
    <source>
        <dbReference type="RuleBase" id="RU000551"/>
    </source>
</evidence>
<dbReference type="NCBIfam" id="NF003075">
    <property type="entry name" value="PRK03996.1"/>
    <property type="match status" value="1"/>
</dbReference>
<protein>
    <recommendedName>
        <fullName evidence="4">Proteasome subunit alpha type</fullName>
    </recommendedName>
</protein>
<evidence type="ECO:0000256" key="1">
    <source>
        <dbReference type="ARBA" id="ARBA00022490"/>
    </source>
</evidence>
<dbReference type="InterPro" id="IPR029055">
    <property type="entry name" value="Ntn_hydrolases_N"/>
</dbReference>
<keyword evidence="7" id="KW-1185">Reference proteome</keyword>
<reference evidence="6" key="1">
    <citation type="submission" date="2020-06" db="EMBL/GenBank/DDBJ databases">
        <authorList>
            <consortium name="Plant Systems Biology data submission"/>
        </authorList>
    </citation>
    <scope>NUCLEOTIDE SEQUENCE</scope>
    <source>
        <strain evidence="6">D6</strain>
    </source>
</reference>
<dbReference type="GO" id="GO:0019773">
    <property type="term" value="C:proteasome core complex, alpha-subunit complex"/>
    <property type="evidence" value="ECO:0007669"/>
    <property type="project" value="UniProtKB-UniRule"/>
</dbReference>
<dbReference type="SMART" id="SM00948">
    <property type="entry name" value="Proteasome_A_N"/>
    <property type="match status" value="1"/>
</dbReference>
<dbReference type="CDD" id="cd03755">
    <property type="entry name" value="proteasome_alpha_type_7"/>
    <property type="match status" value="1"/>
</dbReference>
<dbReference type="InterPro" id="IPR000426">
    <property type="entry name" value="Proteasome_asu_N"/>
</dbReference>
<dbReference type="Pfam" id="PF00227">
    <property type="entry name" value="Proteasome"/>
    <property type="match status" value="1"/>
</dbReference>
<dbReference type="SUPFAM" id="SSF56235">
    <property type="entry name" value="N-terminal nucleophile aminohydrolases (Ntn hydrolases)"/>
    <property type="match status" value="1"/>
</dbReference>
<keyword evidence="2 3" id="KW-0647">Proteasome</keyword>
<name>A0A9N8H215_9STRA</name>
<comment type="caution">
    <text evidence="6">The sequence shown here is derived from an EMBL/GenBank/DDBJ whole genome shotgun (WGS) entry which is preliminary data.</text>
</comment>
<organism evidence="6 7">
    <name type="scientific">Seminavis robusta</name>
    <dbReference type="NCBI Taxonomy" id="568900"/>
    <lineage>
        <taxon>Eukaryota</taxon>
        <taxon>Sar</taxon>
        <taxon>Stramenopiles</taxon>
        <taxon>Ochrophyta</taxon>
        <taxon>Bacillariophyta</taxon>
        <taxon>Bacillariophyceae</taxon>
        <taxon>Bacillariophycidae</taxon>
        <taxon>Naviculales</taxon>
        <taxon>Naviculaceae</taxon>
        <taxon>Seminavis</taxon>
    </lineage>
</organism>
<dbReference type="GO" id="GO:0005634">
    <property type="term" value="C:nucleus"/>
    <property type="evidence" value="ECO:0007669"/>
    <property type="project" value="UniProtKB-SubCell"/>
</dbReference>
<dbReference type="GO" id="GO:0005737">
    <property type="term" value="C:cytoplasm"/>
    <property type="evidence" value="ECO:0007669"/>
    <property type="project" value="UniProtKB-SubCell"/>
</dbReference>
<dbReference type="OrthoDB" id="431557at2759"/>
<comment type="subcellular location">
    <subcellularLocation>
        <location evidence="4">Cytoplasm</location>
    </subcellularLocation>
    <subcellularLocation>
        <location evidence="4">Nucleus</location>
    </subcellularLocation>
</comment>
<evidence type="ECO:0000313" key="6">
    <source>
        <dbReference type="EMBL" id="CAB9497876.1"/>
    </source>
</evidence>
<accession>A0A9N8H215</accession>
<dbReference type="PROSITE" id="PS00388">
    <property type="entry name" value="PROTEASOME_ALPHA_1"/>
    <property type="match status" value="1"/>
</dbReference>
<evidence type="ECO:0000256" key="2">
    <source>
        <dbReference type="ARBA" id="ARBA00022942"/>
    </source>
</evidence>
<dbReference type="InterPro" id="IPR050115">
    <property type="entry name" value="Proteasome_alpha"/>
</dbReference>
<comment type="similarity">
    <text evidence="3 4">Belongs to the peptidase T1A family.</text>
</comment>
<dbReference type="PROSITE" id="PS51475">
    <property type="entry name" value="PROTEASOME_ALPHA_2"/>
    <property type="match status" value="1"/>
</dbReference>
<comment type="subunit">
    <text evidence="4">The 26S proteasome consists of a 20S proteasome core and two 19S regulatory subunits.</text>
</comment>
<keyword evidence="4" id="KW-0539">Nucleus</keyword>
<evidence type="ECO:0000313" key="7">
    <source>
        <dbReference type="Proteomes" id="UP001153069"/>
    </source>
</evidence>
<dbReference type="EMBL" id="CAICTM010000027">
    <property type="protein sequence ID" value="CAB9497876.1"/>
    <property type="molecule type" value="Genomic_DNA"/>
</dbReference>
<dbReference type="PANTHER" id="PTHR11599">
    <property type="entry name" value="PROTEASOME SUBUNIT ALPHA/BETA"/>
    <property type="match status" value="1"/>
</dbReference>
<gene>
    <name evidence="6" type="ORF">SEMRO_27_G018180.1</name>
</gene>
<evidence type="ECO:0000256" key="3">
    <source>
        <dbReference type="PROSITE-ProRule" id="PRU00808"/>
    </source>
</evidence>
<sequence>MSYDRAITVFSPDGHLLQVEYSMEAVRRGSTVVGVQGKDCVVLAVEKKAIAKLQDARTIRKIVSVDERTVLAFAGLTADARVLINKVRVEAQSYRLTMEDDPSVDYIGRYLARVQQQYTQQGGVRPFGVASLLAGVAGDQSDPDKPLLYQTDPAGTHSRWKAQVVGGRNAKSLREFLEKQYHEDLTEEACVRLAIQALLEVVDSGAKTMEICVIQRGGKKVNISEAQVDAVVKEIEAEQQEEKGRGTGAAATS</sequence>
<dbReference type="InterPro" id="IPR001353">
    <property type="entry name" value="Proteasome_sua/b"/>
</dbReference>
<dbReference type="FunFam" id="3.60.20.10:FF:000004">
    <property type="entry name" value="Proteasome subunit alpha type-4"/>
    <property type="match status" value="1"/>
</dbReference>
<dbReference type="InterPro" id="IPR023332">
    <property type="entry name" value="Proteasome_alpha-type"/>
</dbReference>
<keyword evidence="1 4" id="KW-0963">Cytoplasm</keyword>
<feature type="domain" description="Proteasome alpha-type subunits" evidence="5">
    <location>
        <begin position="3"/>
        <end position="25"/>
    </location>
</feature>
<dbReference type="AlphaFoldDB" id="A0A9N8H215"/>
<proteinExistence type="inferred from homology"/>
<dbReference type="GO" id="GO:0006511">
    <property type="term" value="P:ubiquitin-dependent protein catabolic process"/>
    <property type="evidence" value="ECO:0007669"/>
    <property type="project" value="InterPro"/>
</dbReference>
<evidence type="ECO:0000259" key="5">
    <source>
        <dbReference type="PROSITE" id="PS00388"/>
    </source>
</evidence>